<dbReference type="AlphaFoldDB" id="A0A1T5LAU2"/>
<protein>
    <submittedName>
        <fullName evidence="6">Predicted transcriptional regulators</fullName>
    </submittedName>
</protein>
<evidence type="ECO:0000256" key="3">
    <source>
        <dbReference type="ARBA" id="ARBA00023125"/>
    </source>
</evidence>
<dbReference type="SUPFAM" id="SSF46955">
    <property type="entry name" value="Putative DNA-binding domain"/>
    <property type="match status" value="1"/>
</dbReference>
<keyword evidence="2" id="KW-0805">Transcription regulation</keyword>
<evidence type="ECO:0000256" key="2">
    <source>
        <dbReference type="ARBA" id="ARBA00023015"/>
    </source>
</evidence>
<name>A0A1T5LAU2_9FIRM</name>
<feature type="domain" description="HTH merR-type" evidence="5">
    <location>
        <begin position="7"/>
        <end position="75"/>
    </location>
</feature>
<proteinExistence type="predicted"/>
<dbReference type="STRING" id="36842.SAMN02194393_02673"/>
<dbReference type="RefSeq" id="WP_170917407.1">
    <property type="nucleotide sequence ID" value="NZ_FUZT01000006.1"/>
</dbReference>
<evidence type="ECO:0000259" key="5">
    <source>
        <dbReference type="PROSITE" id="PS50937"/>
    </source>
</evidence>
<reference evidence="6 7" key="1">
    <citation type="submission" date="2017-02" db="EMBL/GenBank/DDBJ databases">
        <authorList>
            <person name="Peterson S.W."/>
        </authorList>
    </citation>
    <scope>NUCLEOTIDE SEQUENCE [LARGE SCALE GENOMIC DNA]</scope>
    <source>
        <strain evidence="6 7">M1</strain>
    </source>
</reference>
<keyword evidence="4" id="KW-0804">Transcription</keyword>
<dbReference type="SMART" id="SM00422">
    <property type="entry name" value="HTH_MERR"/>
    <property type="match status" value="1"/>
</dbReference>
<accession>A0A1T5LAU2</accession>
<evidence type="ECO:0000256" key="4">
    <source>
        <dbReference type="ARBA" id="ARBA00023163"/>
    </source>
</evidence>
<dbReference type="Gene3D" id="1.10.1660.10">
    <property type="match status" value="1"/>
</dbReference>
<dbReference type="GO" id="GO:0003700">
    <property type="term" value="F:DNA-binding transcription factor activity"/>
    <property type="evidence" value="ECO:0007669"/>
    <property type="project" value="InterPro"/>
</dbReference>
<evidence type="ECO:0000256" key="1">
    <source>
        <dbReference type="ARBA" id="ARBA00022491"/>
    </source>
</evidence>
<dbReference type="PROSITE" id="PS50937">
    <property type="entry name" value="HTH_MERR_2"/>
    <property type="match status" value="1"/>
</dbReference>
<dbReference type="EMBL" id="FUZT01000006">
    <property type="protein sequence ID" value="SKC73014.1"/>
    <property type="molecule type" value="Genomic_DNA"/>
</dbReference>
<evidence type="ECO:0000313" key="7">
    <source>
        <dbReference type="Proteomes" id="UP000190285"/>
    </source>
</evidence>
<dbReference type="Proteomes" id="UP000190285">
    <property type="component" value="Unassembled WGS sequence"/>
</dbReference>
<keyword evidence="7" id="KW-1185">Reference proteome</keyword>
<dbReference type="CDD" id="cd04764">
    <property type="entry name" value="HTH_MlrA-like_sg1"/>
    <property type="match status" value="1"/>
</dbReference>
<dbReference type="InterPro" id="IPR009061">
    <property type="entry name" value="DNA-bd_dom_put_sf"/>
</dbReference>
<dbReference type="InterPro" id="IPR000551">
    <property type="entry name" value="MerR-type_HTH_dom"/>
</dbReference>
<keyword evidence="1" id="KW-0678">Repressor</keyword>
<gene>
    <name evidence="6" type="ORF">SAMN02194393_02673</name>
</gene>
<evidence type="ECO:0000313" key="6">
    <source>
        <dbReference type="EMBL" id="SKC73014.1"/>
    </source>
</evidence>
<organism evidence="6 7">
    <name type="scientific">Maledivibacter halophilus</name>
    <dbReference type="NCBI Taxonomy" id="36842"/>
    <lineage>
        <taxon>Bacteria</taxon>
        <taxon>Bacillati</taxon>
        <taxon>Bacillota</taxon>
        <taxon>Clostridia</taxon>
        <taxon>Peptostreptococcales</taxon>
        <taxon>Caminicellaceae</taxon>
        <taxon>Maledivibacter</taxon>
    </lineage>
</organism>
<sequence length="206" mass="24085">MIDVNKSYTISEASELIGFPNHVLRYYEKEFDLEIPRNKSGHRYFTYVEVEKYIYIKTLKERGLSNKQIKTVLNSPEELMNMNEVAATVLDTGAAMVKDIVPLNNLENDYSKNIQEIGNMIGEKMEDNFKDLSSTLVRELKDTLDDFKDDYKNNDKDALISENARLKMKLKERAYETAMLKEKLKRSEKRKGSIFKRLFTDTKNEI</sequence>
<dbReference type="GO" id="GO:0003677">
    <property type="term" value="F:DNA binding"/>
    <property type="evidence" value="ECO:0007669"/>
    <property type="project" value="UniProtKB-KW"/>
</dbReference>
<keyword evidence="3" id="KW-0238">DNA-binding</keyword>
<dbReference type="PANTHER" id="PTHR30204:SF69">
    <property type="entry name" value="MERR-FAMILY TRANSCRIPTIONAL REGULATOR"/>
    <property type="match status" value="1"/>
</dbReference>
<dbReference type="PANTHER" id="PTHR30204">
    <property type="entry name" value="REDOX-CYCLING DRUG-SENSING TRANSCRIPTIONAL ACTIVATOR SOXR"/>
    <property type="match status" value="1"/>
</dbReference>
<dbReference type="Pfam" id="PF13411">
    <property type="entry name" value="MerR_1"/>
    <property type="match status" value="1"/>
</dbReference>
<dbReference type="InterPro" id="IPR047057">
    <property type="entry name" value="MerR_fam"/>
</dbReference>